<dbReference type="InterPro" id="IPR000835">
    <property type="entry name" value="HTH_MarR-typ"/>
</dbReference>
<accession>A0A839TJ57</accession>
<dbReference type="GO" id="GO:0006950">
    <property type="term" value="P:response to stress"/>
    <property type="evidence" value="ECO:0007669"/>
    <property type="project" value="TreeGrafter"/>
</dbReference>
<evidence type="ECO:0000313" key="6">
    <source>
        <dbReference type="Proteomes" id="UP000517523"/>
    </source>
</evidence>
<keyword evidence="1" id="KW-0805">Transcription regulation</keyword>
<evidence type="ECO:0000256" key="3">
    <source>
        <dbReference type="ARBA" id="ARBA00023163"/>
    </source>
</evidence>
<dbReference type="PANTHER" id="PTHR33164">
    <property type="entry name" value="TRANSCRIPTIONAL REGULATOR, MARR FAMILY"/>
    <property type="match status" value="1"/>
</dbReference>
<proteinExistence type="predicted"/>
<evidence type="ECO:0000256" key="2">
    <source>
        <dbReference type="ARBA" id="ARBA00023125"/>
    </source>
</evidence>
<dbReference type="Proteomes" id="UP000517523">
    <property type="component" value="Unassembled WGS sequence"/>
</dbReference>
<dbReference type="GO" id="GO:0003700">
    <property type="term" value="F:DNA-binding transcription factor activity"/>
    <property type="evidence" value="ECO:0007669"/>
    <property type="project" value="InterPro"/>
</dbReference>
<dbReference type="SMART" id="SM00347">
    <property type="entry name" value="HTH_MARR"/>
    <property type="match status" value="1"/>
</dbReference>
<evidence type="ECO:0000259" key="4">
    <source>
        <dbReference type="PROSITE" id="PS50995"/>
    </source>
</evidence>
<protein>
    <submittedName>
        <fullName evidence="5">MarR family 2-MHQ and catechol resistance regulon transcriptional repressor</fullName>
    </submittedName>
</protein>
<sequence>MAGKTSNDELSLDLFIVLARAYNSVVAHSIRDIQSHGLNSTEFGVLDLLYHKGPQPLQKIGEKVLISSGNITYVADKLQKKNLLVRKASPDDRRVIFADLTDEGRAFFQSIFPQHQQVLVRAVEDLDSEEKKQAIQLLRKLGLSAERKFKESGAI</sequence>
<name>A0A839TJ57_9BACL</name>
<gene>
    <name evidence="5" type="ORF">FHS19_000444</name>
</gene>
<dbReference type="Pfam" id="PF01047">
    <property type="entry name" value="MarR"/>
    <property type="match status" value="1"/>
</dbReference>
<dbReference type="Gene3D" id="1.10.10.10">
    <property type="entry name" value="Winged helix-like DNA-binding domain superfamily/Winged helix DNA-binding domain"/>
    <property type="match status" value="1"/>
</dbReference>
<dbReference type="RefSeq" id="WP_183577980.1">
    <property type="nucleotide sequence ID" value="NZ_JACHXJ010000001.1"/>
</dbReference>
<dbReference type="PANTHER" id="PTHR33164:SF56">
    <property type="entry name" value="HTH-TYPE TRANSCRIPTIONAL REGULATOR MHQR"/>
    <property type="match status" value="1"/>
</dbReference>
<feature type="domain" description="HTH marR-type" evidence="4">
    <location>
        <begin position="7"/>
        <end position="143"/>
    </location>
</feature>
<dbReference type="PRINTS" id="PR00598">
    <property type="entry name" value="HTHMARR"/>
</dbReference>
<evidence type="ECO:0000256" key="1">
    <source>
        <dbReference type="ARBA" id="ARBA00023015"/>
    </source>
</evidence>
<organism evidence="5 6">
    <name type="scientific">Paenibacillus rhizosphaerae</name>
    <dbReference type="NCBI Taxonomy" id="297318"/>
    <lineage>
        <taxon>Bacteria</taxon>
        <taxon>Bacillati</taxon>
        <taxon>Bacillota</taxon>
        <taxon>Bacilli</taxon>
        <taxon>Bacillales</taxon>
        <taxon>Paenibacillaceae</taxon>
        <taxon>Paenibacillus</taxon>
    </lineage>
</organism>
<dbReference type="InterPro" id="IPR039422">
    <property type="entry name" value="MarR/SlyA-like"/>
</dbReference>
<dbReference type="AlphaFoldDB" id="A0A839TJ57"/>
<reference evidence="5 6" key="1">
    <citation type="submission" date="2020-08" db="EMBL/GenBank/DDBJ databases">
        <title>Genomic Encyclopedia of Type Strains, Phase III (KMG-III): the genomes of soil and plant-associated and newly described type strains.</title>
        <authorList>
            <person name="Whitman W."/>
        </authorList>
    </citation>
    <scope>NUCLEOTIDE SEQUENCE [LARGE SCALE GENOMIC DNA]</scope>
    <source>
        <strain evidence="5 6">CECT 5831</strain>
    </source>
</reference>
<evidence type="ECO:0000313" key="5">
    <source>
        <dbReference type="EMBL" id="MBB3125790.1"/>
    </source>
</evidence>
<keyword evidence="3" id="KW-0804">Transcription</keyword>
<dbReference type="GO" id="GO:0003677">
    <property type="term" value="F:DNA binding"/>
    <property type="evidence" value="ECO:0007669"/>
    <property type="project" value="UniProtKB-KW"/>
</dbReference>
<dbReference type="SUPFAM" id="SSF46785">
    <property type="entry name" value="Winged helix' DNA-binding domain"/>
    <property type="match status" value="1"/>
</dbReference>
<dbReference type="InterPro" id="IPR036390">
    <property type="entry name" value="WH_DNA-bd_sf"/>
</dbReference>
<comment type="caution">
    <text evidence="5">The sequence shown here is derived from an EMBL/GenBank/DDBJ whole genome shotgun (WGS) entry which is preliminary data.</text>
</comment>
<keyword evidence="2" id="KW-0238">DNA-binding</keyword>
<dbReference type="InterPro" id="IPR036388">
    <property type="entry name" value="WH-like_DNA-bd_sf"/>
</dbReference>
<dbReference type="EMBL" id="JACHXJ010000001">
    <property type="protein sequence ID" value="MBB3125790.1"/>
    <property type="molecule type" value="Genomic_DNA"/>
</dbReference>
<dbReference type="PROSITE" id="PS50995">
    <property type="entry name" value="HTH_MARR_2"/>
    <property type="match status" value="1"/>
</dbReference>